<evidence type="ECO:0000313" key="2">
    <source>
        <dbReference type="Proteomes" id="UP000235005"/>
    </source>
</evidence>
<dbReference type="Pfam" id="PF05990">
    <property type="entry name" value="DUF900"/>
    <property type="match status" value="1"/>
</dbReference>
<name>A0A2N5X250_9GAMM</name>
<dbReference type="PANTHER" id="PTHR36513:SF1">
    <property type="entry name" value="TRANSMEMBRANE PROTEIN"/>
    <property type="match status" value="1"/>
</dbReference>
<dbReference type="Proteomes" id="UP000235005">
    <property type="component" value="Unassembled WGS sequence"/>
</dbReference>
<sequence>MARLKLYYATNRRHEGKNRWRPAGYSGHFSQDGIENLRFGVTRVTALKSDIDKHLSRDMSATGEGDGEGLAAYLTRQSKESSTISAYREKLSDDIAESAQEDVVLGSRAMLADLQEAMTKAADVLVYIHGFNVDWHQAVGSALALQLMMQKKANLSGTCEEKDVVVVLFTWPSDGLMLPWVSYKSDRAEARGSGASFGRALLKTRDYLMALHDRARDREVELCDQHIHLLCHSMGNYLLQEVIDRLNQFTPGAALPRLFEHIFLCAPDVDDTALEPGEPLGQINQLARQVSVYHNRGDTAMVISDYSKGQPERLGGAGAARPGQLHRKIQQVDCTPVVRGLVEHSYYLAGNVAADIRQSIDGVPPADSGRRRASVLAYDNVWIMS</sequence>
<proteinExistence type="predicted"/>
<dbReference type="RefSeq" id="WP_076000295.1">
    <property type="nucleotide sequence ID" value="NZ_PKUS01000013.1"/>
</dbReference>
<organism evidence="1 2">
    <name type="scientific">Pseudohalioglobus lutimaris</name>
    <dbReference type="NCBI Taxonomy" id="1737061"/>
    <lineage>
        <taxon>Bacteria</taxon>
        <taxon>Pseudomonadati</taxon>
        <taxon>Pseudomonadota</taxon>
        <taxon>Gammaproteobacteria</taxon>
        <taxon>Cellvibrionales</taxon>
        <taxon>Halieaceae</taxon>
        <taxon>Pseudohalioglobus</taxon>
    </lineage>
</organism>
<protein>
    <submittedName>
        <fullName evidence="1">Alpha/beta hydrolase</fullName>
    </submittedName>
</protein>
<dbReference type="OrthoDB" id="9797755at2"/>
<reference evidence="1 2" key="1">
    <citation type="submission" date="2018-01" db="EMBL/GenBank/DDBJ databases">
        <title>The draft genome sequence of Halioglobus lutimaris HF004.</title>
        <authorList>
            <person name="Du Z.-J."/>
            <person name="Shi M.-J."/>
        </authorList>
    </citation>
    <scope>NUCLEOTIDE SEQUENCE [LARGE SCALE GENOMIC DNA]</scope>
    <source>
        <strain evidence="1 2">HF004</strain>
    </source>
</reference>
<dbReference type="PANTHER" id="PTHR36513">
    <property type="entry name" value="ABC TRANSMEMBRANE TYPE-1 DOMAIN-CONTAINING PROTEIN"/>
    <property type="match status" value="1"/>
</dbReference>
<accession>A0A2N5X250</accession>
<evidence type="ECO:0000313" key="1">
    <source>
        <dbReference type="EMBL" id="PLW68553.1"/>
    </source>
</evidence>
<dbReference type="InterPro" id="IPR029058">
    <property type="entry name" value="AB_hydrolase_fold"/>
</dbReference>
<comment type="caution">
    <text evidence="1">The sequence shown here is derived from an EMBL/GenBank/DDBJ whole genome shotgun (WGS) entry which is preliminary data.</text>
</comment>
<keyword evidence="1" id="KW-0378">Hydrolase</keyword>
<dbReference type="GO" id="GO:0016787">
    <property type="term" value="F:hydrolase activity"/>
    <property type="evidence" value="ECO:0007669"/>
    <property type="project" value="UniProtKB-KW"/>
</dbReference>
<dbReference type="AlphaFoldDB" id="A0A2N5X250"/>
<dbReference type="EMBL" id="PKUS01000013">
    <property type="protein sequence ID" value="PLW68553.1"/>
    <property type="molecule type" value="Genomic_DNA"/>
</dbReference>
<dbReference type="InterPro" id="IPR010297">
    <property type="entry name" value="DUF900_hydrolase"/>
</dbReference>
<keyword evidence="2" id="KW-1185">Reference proteome</keyword>
<dbReference type="SUPFAM" id="SSF53474">
    <property type="entry name" value="alpha/beta-Hydrolases"/>
    <property type="match status" value="1"/>
</dbReference>
<gene>
    <name evidence="1" type="ORF">C0039_12335</name>
</gene>